<protein>
    <submittedName>
        <fullName evidence="1">Uncharacterized protein</fullName>
    </submittedName>
</protein>
<dbReference type="Proteomes" id="UP000622687">
    <property type="component" value="Unassembled WGS sequence"/>
</dbReference>
<reference evidence="1" key="1">
    <citation type="submission" date="2020-12" db="EMBL/GenBank/DDBJ databases">
        <title>Clostridium thailandense sp. nov., a novel acetogenic bacterium isolated from peat land soil in Thailand.</title>
        <authorList>
            <person name="Chaikitkaew S."/>
            <person name="Birkeland N.K."/>
        </authorList>
    </citation>
    <scope>NUCLEOTIDE SEQUENCE</scope>
    <source>
        <strain evidence="1">DSM 17425</strain>
    </source>
</reference>
<dbReference type="AlphaFoldDB" id="A0A934M8V4"/>
<name>A0A934M8V4_9CLOT</name>
<sequence length="94" mass="10816">MEPTGHYWFYLAKFLIQNRIKIDILNSMHVKKSKELDDNSPSKIVSSNTDEGIIGIGEVEVWGFLDAAEEVLKKLKSYLIWKGSLSIKHYCQDL</sequence>
<evidence type="ECO:0000313" key="2">
    <source>
        <dbReference type="Proteomes" id="UP000622687"/>
    </source>
</evidence>
<dbReference type="RefSeq" id="WP_211144576.1">
    <property type="nucleotide sequence ID" value="NZ_JAEEGB010000039.1"/>
</dbReference>
<keyword evidence="2" id="KW-1185">Reference proteome</keyword>
<dbReference type="EMBL" id="JAEEGB010000039">
    <property type="protein sequence ID" value="MBI6875221.1"/>
    <property type="molecule type" value="Genomic_DNA"/>
</dbReference>
<organism evidence="1 2">
    <name type="scientific">Clostridium aciditolerans</name>
    <dbReference type="NCBI Taxonomy" id="339861"/>
    <lineage>
        <taxon>Bacteria</taxon>
        <taxon>Bacillati</taxon>
        <taxon>Bacillota</taxon>
        <taxon>Clostridia</taxon>
        <taxon>Eubacteriales</taxon>
        <taxon>Clostridiaceae</taxon>
        <taxon>Clostridium</taxon>
    </lineage>
</organism>
<proteinExistence type="predicted"/>
<accession>A0A934M8V4</accession>
<evidence type="ECO:0000313" key="1">
    <source>
        <dbReference type="EMBL" id="MBI6875221.1"/>
    </source>
</evidence>
<comment type="caution">
    <text evidence="1">The sequence shown here is derived from an EMBL/GenBank/DDBJ whole genome shotgun (WGS) entry which is preliminary data.</text>
</comment>
<gene>
    <name evidence="1" type="ORF">I6U51_21335</name>
</gene>